<organism evidence="2 3">
    <name type="scientific">Symbiodinium microadriaticum</name>
    <name type="common">Dinoflagellate</name>
    <name type="synonym">Zooxanthella microadriatica</name>
    <dbReference type="NCBI Taxonomy" id="2951"/>
    <lineage>
        <taxon>Eukaryota</taxon>
        <taxon>Sar</taxon>
        <taxon>Alveolata</taxon>
        <taxon>Dinophyceae</taxon>
        <taxon>Suessiales</taxon>
        <taxon>Symbiodiniaceae</taxon>
        <taxon>Symbiodinium</taxon>
    </lineage>
</organism>
<accession>A0A1Q9ELP8</accession>
<feature type="compositionally biased region" description="Low complexity" evidence="1">
    <location>
        <begin position="348"/>
        <end position="364"/>
    </location>
</feature>
<dbReference type="AlphaFoldDB" id="A0A1Q9ELP8"/>
<dbReference type="Proteomes" id="UP000186817">
    <property type="component" value="Unassembled WGS sequence"/>
</dbReference>
<proteinExistence type="predicted"/>
<dbReference type="EMBL" id="LSRX01000119">
    <property type="protein sequence ID" value="OLQ08340.1"/>
    <property type="molecule type" value="Genomic_DNA"/>
</dbReference>
<feature type="region of interest" description="Disordered" evidence="1">
    <location>
        <begin position="309"/>
        <end position="332"/>
    </location>
</feature>
<dbReference type="OrthoDB" id="10589522at2759"/>
<reference evidence="2 3" key="1">
    <citation type="submission" date="2016-02" db="EMBL/GenBank/DDBJ databases">
        <title>Genome analysis of coral dinoflagellate symbionts highlights evolutionary adaptations to a symbiotic lifestyle.</title>
        <authorList>
            <person name="Aranda M."/>
            <person name="Li Y."/>
            <person name="Liew Y.J."/>
            <person name="Baumgarten S."/>
            <person name="Simakov O."/>
            <person name="Wilson M."/>
            <person name="Piel J."/>
            <person name="Ashoor H."/>
            <person name="Bougouffa S."/>
            <person name="Bajic V.B."/>
            <person name="Ryu T."/>
            <person name="Ravasi T."/>
            <person name="Bayer T."/>
            <person name="Micklem G."/>
            <person name="Kim H."/>
            <person name="Bhak J."/>
            <person name="Lajeunesse T.C."/>
            <person name="Voolstra C.R."/>
        </authorList>
    </citation>
    <scope>NUCLEOTIDE SEQUENCE [LARGE SCALE GENOMIC DNA]</scope>
    <source>
        <strain evidence="2 3">CCMP2467</strain>
    </source>
</reference>
<evidence type="ECO:0000313" key="3">
    <source>
        <dbReference type="Proteomes" id="UP000186817"/>
    </source>
</evidence>
<comment type="caution">
    <text evidence="2">The sequence shown here is derived from an EMBL/GenBank/DDBJ whole genome shotgun (WGS) entry which is preliminary data.</text>
</comment>
<sequence>MDATKFDGLVPLYSLMVPPNLDLQEIRARSPGAGVNKTTVQPQHLHGCGGVWGKARDDSRGLALLRHADRHETDSVRVCWSDLDAPKPKNTPERTRPWPPLGEAESREPGHTEINREVQRLRAAVRGGREFERVRVDMVEVIKRAFPDDDALVHQLQSAAESIEGRERADEEAPFGTLSEPVQGASFRRVERHCTPANIFDESPRGDSISDVDSLVYDTKSRESSFISVARGGSFFLDRSVSERDAKGGEEEKEEPTLATLRGGWETKAEEEEVIERQGSSVSFQLFPSKADEDASRALLSSRKQIYKRLPHRSSFPSPGSRQAGKDDPRQLLMRYFGKMVRRKLQQSAASRASRSVNSSAVMSSEEKRSDNTAAFPKAAGNGKARCFAKGHSDAGRVSGKVSHISSKVTVERGSKAPNPQKLSHEGR</sequence>
<name>A0A1Q9ELP8_SYMMI</name>
<protein>
    <submittedName>
        <fullName evidence="2">Uncharacterized protein</fullName>
    </submittedName>
</protein>
<feature type="region of interest" description="Disordered" evidence="1">
    <location>
        <begin position="344"/>
        <end position="428"/>
    </location>
</feature>
<feature type="compositionally biased region" description="Basic and acidic residues" evidence="1">
    <location>
        <begin position="84"/>
        <end position="96"/>
    </location>
</feature>
<evidence type="ECO:0000313" key="2">
    <source>
        <dbReference type="EMBL" id="OLQ08340.1"/>
    </source>
</evidence>
<keyword evidence="3" id="KW-1185">Reference proteome</keyword>
<gene>
    <name evidence="2" type="ORF">AK812_SmicGene8112</name>
</gene>
<feature type="region of interest" description="Disordered" evidence="1">
    <location>
        <begin position="84"/>
        <end position="111"/>
    </location>
</feature>
<evidence type="ECO:0000256" key="1">
    <source>
        <dbReference type="SAM" id="MobiDB-lite"/>
    </source>
</evidence>